<sequence>MFPFISITSFVSLLISSVSFITSSSSLPLSLLSLPLPLCLLAYQCSLLVRRPGDAGDLGGKYLVNLAHCCHTNRFYFLALREGHESEHRGKWGSRATTLLGPLANRFKLLYNMAPYFARLALLLITHLPPQPHIHYPKATHVYSYCQEWGSWVSATCSDEPLIGVLLGRICSITHLPLNHIHYPKATHV</sequence>
<dbReference type="AlphaFoldDB" id="A0A166MDV0"/>
<accession>A0A166MDV0</accession>
<evidence type="ECO:0000313" key="1">
    <source>
        <dbReference type="EMBL" id="KZP23903.1"/>
    </source>
</evidence>
<name>A0A166MDV0_9AGAM</name>
<evidence type="ECO:0000313" key="2">
    <source>
        <dbReference type="Proteomes" id="UP000076532"/>
    </source>
</evidence>
<reference evidence="1 2" key="1">
    <citation type="journal article" date="2016" name="Mol. Biol. Evol.">
        <title>Comparative Genomics of Early-Diverging Mushroom-Forming Fungi Provides Insights into the Origins of Lignocellulose Decay Capabilities.</title>
        <authorList>
            <person name="Nagy L.G."/>
            <person name="Riley R."/>
            <person name="Tritt A."/>
            <person name="Adam C."/>
            <person name="Daum C."/>
            <person name="Floudas D."/>
            <person name="Sun H."/>
            <person name="Yadav J.S."/>
            <person name="Pangilinan J."/>
            <person name="Larsson K.H."/>
            <person name="Matsuura K."/>
            <person name="Barry K."/>
            <person name="Labutti K."/>
            <person name="Kuo R."/>
            <person name="Ohm R.A."/>
            <person name="Bhattacharya S.S."/>
            <person name="Shirouzu T."/>
            <person name="Yoshinaga Y."/>
            <person name="Martin F.M."/>
            <person name="Grigoriev I.V."/>
            <person name="Hibbett D.S."/>
        </authorList>
    </citation>
    <scope>NUCLEOTIDE SEQUENCE [LARGE SCALE GENOMIC DNA]</scope>
    <source>
        <strain evidence="1 2">CBS 109695</strain>
    </source>
</reference>
<dbReference type="Proteomes" id="UP000076532">
    <property type="component" value="Unassembled WGS sequence"/>
</dbReference>
<keyword evidence="2" id="KW-1185">Reference proteome</keyword>
<gene>
    <name evidence="1" type="ORF">FIBSPDRAFT_439685</name>
</gene>
<organism evidence="1 2">
    <name type="scientific">Athelia psychrophila</name>
    <dbReference type="NCBI Taxonomy" id="1759441"/>
    <lineage>
        <taxon>Eukaryota</taxon>
        <taxon>Fungi</taxon>
        <taxon>Dikarya</taxon>
        <taxon>Basidiomycota</taxon>
        <taxon>Agaricomycotina</taxon>
        <taxon>Agaricomycetes</taxon>
        <taxon>Agaricomycetidae</taxon>
        <taxon>Atheliales</taxon>
        <taxon>Atheliaceae</taxon>
        <taxon>Athelia</taxon>
    </lineage>
</organism>
<proteinExistence type="predicted"/>
<protein>
    <submittedName>
        <fullName evidence="1">Uncharacterized protein</fullName>
    </submittedName>
</protein>
<dbReference type="EMBL" id="KV417529">
    <property type="protein sequence ID" value="KZP23903.1"/>
    <property type="molecule type" value="Genomic_DNA"/>
</dbReference>